<comment type="similarity">
    <text evidence="1">Belongs to the RGS7BP/RGS9BP family.</text>
</comment>
<comment type="caution">
    <text evidence="3">The sequence shown here is derived from an EMBL/GenBank/DDBJ whole genome shotgun (WGS) entry which is preliminary data.</text>
</comment>
<protein>
    <recommendedName>
        <fullName evidence="5">Regulator of G-protein signaling 9-binding protein</fullName>
    </recommendedName>
</protein>
<accession>A0AAD7WLJ4</accession>
<reference evidence="3" key="1">
    <citation type="journal article" date="2023" name="Science">
        <title>Genome structures resolve the early diversification of teleost fishes.</title>
        <authorList>
            <person name="Parey E."/>
            <person name="Louis A."/>
            <person name="Montfort J."/>
            <person name="Bouchez O."/>
            <person name="Roques C."/>
            <person name="Iampietro C."/>
            <person name="Lluch J."/>
            <person name="Castinel A."/>
            <person name="Donnadieu C."/>
            <person name="Desvignes T."/>
            <person name="Floi Bucao C."/>
            <person name="Jouanno E."/>
            <person name="Wen M."/>
            <person name="Mejri S."/>
            <person name="Dirks R."/>
            <person name="Jansen H."/>
            <person name="Henkel C."/>
            <person name="Chen W.J."/>
            <person name="Zahm M."/>
            <person name="Cabau C."/>
            <person name="Klopp C."/>
            <person name="Thompson A.W."/>
            <person name="Robinson-Rechavi M."/>
            <person name="Braasch I."/>
            <person name="Lecointre G."/>
            <person name="Bobe J."/>
            <person name="Postlethwait J.H."/>
            <person name="Berthelot C."/>
            <person name="Roest Crollius H."/>
            <person name="Guiguen Y."/>
        </authorList>
    </citation>
    <scope>NUCLEOTIDE SEQUENCE</scope>
    <source>
        <strain evidence="3">NC1722</strain>
    </source>
</reference>
<dbReference type="GO" id="GO:0009968">
    <property type="term" value="P:negative regulation of signal transduction"/>
    <property type="evidence" value="ECO:0007669"/>
    <property type="project" value="UniProtKB-KW"/>
</dbReference>
<evidence type="ECO:0000313" key="3">
    <source>
        <dbReference type="EMBL" id="KAJ8401337.1"/>
    </source>
</evidence>
<evidence type="ECO:0000313" key="4">
    <source>
        <dbReference type="Proteomes" id="UP001221898"/>
    </source>
</evidence>
<keyword evidence="4" id="KW-1185">Reference proteome</keyword>
<evidence type="ECO:0008006" key="5">
    <source>
        <dbReference type="Google" id="ProtNLM"/>
    </source>
</evidence>
<gene>
    <name evidence="3" type="ORF">AAFF_G00385680</name>
</gene>
<evidence type="ECO:0000256" key="1">
    <source>
        <dbReference type="ARBA" id="ARBA00007457"/>
    </source>
</evidence>
<organism evidence="3 4">
    <name type="scientific">Aldrovandia affinis</name>
    <dbReference type="NCBI Taxonomy" id="143900"/>
    <lineage>
        <taxon>Eukaryota</taxon>
        <taxon>Metazoa</taxon>
        <taxon>Chordata</taxon>
        <taxon>Craniata</taxon>
        <taxon>Vertebrata</taxon>
        <taxon>Euteleostomi</taxon>
        <taxon>Actinopterygii</taxon>
        <taxon>Neopterygii</taxon>
        <taxon>Teleostei</taxon>
        <taxon>Notacanthiformes</taxon>
        <taxon>Halosauridae</taxon>
        <taxon>Aldrovandia</taxon>
    </lineage>
</organism>
<evidence type="ECO:0000256" key="2">
    <source>
        <dbReference type="ARBA" id="ARBA00022700"/>
    </source>
</evidence>
<dbReference type="InterPro" id="IPR026512">
    <property type="entry name" value="RGS7BP/RGS9BP"/>
</dbReference>
<dbReference type="PANTHER" id="PTHR21029">
    <property type="entry name" value="R-SEVEN BINDING PROTEIN (R7BP) HOMOLOG"/>
    <property type="match status" value="1"/>
</dbReference>
<keyword evidence="2" id="KW-0734">Signal transduction inhibitor</keyword>
<dbReference type="EMBL" id="JAINUG010000071">
    <property type="protein sequence ID" value="KAJ8401337.1"/>
    <property type="molecule type" value="Genomic_DNA"/>
</dbReference>
<proteinExistence type="inferred from homology"/>
<dbReference type="AlphaFoldDB" id="A0AAD7WLJ4"/>
<sequence>MNRWHKSVGEIQARRRPVVECERGQAALSKVTACYQQLSSFLGSNSDCSRLREELEETRAMAYTICKGLQRRLTAQLTEGELPQEEREELERLWVLFISGLEIFQQDLRKAAALQHLFPLNQRRDRRGLLNTGCVGGGSGVAARAASVQTPWVRAEEEPSPELGAHVLQLDGMAQEMLQKVSVPFWSMEATQEAWPEDGEDQPDGEEAAAAAGAALEVGAAPEEDRGRGCCRNKRCRLGRVLCLLCVLN</sequence>
<name>A0AAD7WLJ4_9TELE</name>
<dbReference type="Proteomes" id="UP001221898">
    <property type="component" value="Unassembled WGS sequence"/>
</dbReference>